<dbReference type="EMBL" id="CAMKVN010002330">
    <property type="protein sequence ID" value="CAI2180620.1"/>
    <property type="molecule type" value="Genomic_DNA"/>
</dbReference>
<name>A0A9W4SU09_9GLOM</name>
<keyword evidence="5" id="KW-1185">Reference proteome</keyword>
<evidence type="ECO:0000256" key="2">
    <source>
        <dbReference type="SAM" id="Phobius"/>
    </source>
</evidence>
<dbReference type="GO" id="GO:0045047">
    <property type="term" value="P:protein targeting to ER"/>
    <property type="evidence" value="ECO:0007669"/>
    <property type="project" value="InterPro"/>
</dbReference>
<dbReference type="PANTHER" id="PTHR28112">
    <property type="entry name" value="SRP-INDEPENDENT TARGETING PROTEIN 3"/>
    <property type="match status" value="1"/>
</dbReference>
<sequence length="189" mass="21640">MNSQISNLLLVLGIVQVARKLDLENPDVLVYVRLGYLFTQTIILGYFQVMYTHKIYVLIDTTTLKYVEPPKPFTNEPEKPIETNNRDYDLSKVQELLKQTLIGIAFMCVLHFYWNFTQPLFIQSLLPLKNMYSNQVVQIHLFGKPAEGDLKRPFKVNSPFGSMIQQPQTDKASIKKAIKASKAGGKKDD</sequence>
<feature type="compositionally biased region" description="Polar residues" evidence="1">
    <location>
        <begin position="161"/>
        <end position="170"/>
    </location>
</feature>
<keyword evidence="2" id="KW-0812">Transmembrane</keyword>
<dbReference type="InterPro" id="IPR012098">
    <property type="entry name" value="SND3_fun"/>
</dbReference>
<evidence type="ECO:0000256" key="3">
    <source>
        <dbReference type="SAM" id="SignalP"/>
    </source>
</evidence>
<dbReference type="Pfam" id="PF10032">
    <property type="entry name" value="Pho88"/>
    <property type="match status" value="1"/>
</dbReference>
<dbReference type="OrthoDB" id="18139at2759"/>
<dbReference type="PANTHER" id="PTHR28112:SF1">
    <property type="entry name" value="SRP-INDEPENDENT TARGETING PROTEIN 3"/>
    <property type="match status" value="1"/>
</dbReference>
<organism evidence="4 5">
    <name type="scientific">Funneliformis geosporum</name>
    <dbReference type="NCBI Taxonomy" id="1117311"/>
    <lineage>
        <taxon>Eukaryota</taxon>
        <taxon>Fungi</taxon>
        <taxon>Fungi incertae sedis</taxon>
        <taxon>Mucoromycota</taxon>
        <taxon>Glomeromycotina</taxon>
        <taxon>Glomeromycetes</taxon>
        <taxon>Glomerales</taxon>
        <taxon>Glomeraceae</taxon>
        <taxon>Funneliformis</taxon>
    </lineage>
</organism>
<reference evidence="4" key="1">
    <citation type="submission" date="2022-08" db="EMBL/GenBank/DDBJ databases">
        <authorList>
            <person name="Kallberg Y."/>
            <person name="Tangrot J."/>
            <person name="Rosling A."/>
        </authorList>
    </citation>
    <scope>NUCLEOTIDE SEQUENCE</scope>
    <source>
        <strain evidence="4">Wild A</strain>
    </source>
</reference>
<keyword evidence="2" id="KW-1133">Transmembrane helix</keyword>
<dbReference type="Proteomes" id="UP001153678">
    <property type="component" value="Unassembled WGS sequence"/>
</dbReference>
<feature type="signal peptide" evidence="3">
    <location>
        <begin position="1"/>
        <end position="20"/>
    </location>
</feature>
<evidence type="ECO:0000256" key="1">
    <source>
        <dbReference type="SAM" id="MobiDB-lite"/>
    </source>
</evidence>
<keyword evidence="2" id="KW-0472">Membrane</keyword>
<proteinExistence type="predicted"/>
<dbReference type="AlphaFoldDB" id="A0A9W4SU09"/>
<dbReference type="PIRSF" id="PIRSF008756">
    <property type="entry name" value="P_tr_PHO88"/>
    <property type="match status" value="1"/>
</dbReference>
<accession>A0A9W4SU09</accession>
<evidence type="ECO:0000313" key="5">
    <source>
        <dbReference type="Proteomes" id="UP001153678"/>
    </source>
</evidence>
<feature type="transmembrane region" description="Helical" evidence="2">
    <location>
        <begin position="30"/>
        <end position="49"/>
    </location>
</feature>
<keyword evidence="3" id="KW-0732">Signal</keyword>
<dbReference type="GO" id="GO:0005783">
    <property type="term" value="C:endoplasmic reticulum"/>
    <property type="evidence" value="ECO:0007669"/>
    <property type="project" value="InterPro"/>
</dbReference>
<dbReference type="GO" id="GO:0005739">
    <property type="term" value="C:mitochondrion"/>
    <property type="evidence" value="ECO:0007669"/>
    <property type="project" value="TreeGrafter"/>
</dbReference>
<protein>
    <submittedName>
        <fullName evidence="4">16155_t:CDS:1</fullName>
    </submittedName>
</protein>
<feature type="region of interest" description="Disordered" evidence="1">
    <location>
        <begin position="161"/>
        <end position="189"/>
    </location>
</feature>
<feature type="transmembrane region" description="Helical" evidence="2">
    <location>
        <begin position="96"/>
        <end position="114"/>
    </location>
</feature>
<comment type="caution">
    <text evidence="4">The sequence shown here is derived from an EMBL/GenBank/DDBJ whole genome shotgun (WGS) entry which is preliminary data.</text>
</comment>
<feature type="chain" id="PRO_5040826109" evidence="3">
    <location>
        <begin position="21"/>
        <end position="189"/>
    </location>
</feature>
<evidence type="ECO:0000313" key="4">
    <source>
        <dbReference type="EMBL" id="CAI2180620.1"/>
    </source>
</evidence>
<gene>
    <name evidence="4" type="ORF">FWILDA_LOCUS9671</name>
</gene>